<evidence type="ECO:0000256" key="4">
    <source>
        <dbReference type="ARBA" id="ARBA00022729"/>
    </source>
</evidence>
<feature type="chain" id="PRO_5043426548" evidence="5">
    <location>
        <begin position="22"/>
        <end position="86"/>
    </location>
</feature>
<dbReference type="GO" id="GO:0007165">
    <property type="term" value="P:signal transduction"/>
    <property type="evidence" value="ECO:0007669"/>
    <property type="project" value="InterPro"/>
</dbReference>
<evidence type="ECO:0000313" key="7">
    <source>
        <dbReference type="Proteomes" id="UP001154282"/>
    </source>
</evidence>
<dbReference type="EMBL" id="CAMGYJ010000003">
    <property type="protein sequence ID" value="CAI0395936.1"/>
    <property type="molecule type" value="Genomic_DNA"/>
</dbReference>
<dbReference type="InterPro" id="IPR010682">
    <property type="entry name" value="SCRL"/>
</dbReference>
<dbReference type="Pfam" id="PF06876">
    <property type="entry name" value="SCRL"/>
    <property type="match status" value="1"/>
</dbReference>
<gene>
    <name evidence="6" type="ORF">LITE_LOCUS8922</name>
</gene>
<evidence type="ECO:0000256" key="5">
    <source>
        <dbReference type="SAM" id="SignalP"/>
    </source>
</evidence>
<comment type="caution">
    <text evidence="6">The sequence shown here is derived from an EMBL/GenBank/DDBJ whole genome shotgun (WGS) entry which is preliminary data.</text>
</comment>
<evidence type="ECO:0000256" key="3">
    <source>
        <dbReference type="ARBA" id="ARBA00022525"/>
    </source>
</evidence>
<comment type="similarity">
    <text evidence="2">Belongs to the DEFL family.</text>
</comment>
<dbReference type="Proteomes" id="UP001154282">
    <property type="component" value="Unassembled WGS sequence"/>
</dbReference>
<organism evidence="6 7">
    <name type="scientific">Linum tenue</name>
    <dbReference type="NCBI Taxonomy" id="586396"/>
    <lineage>
        <taxon>Eukaryota</taxon>
        <taxon>Viridiplantae</taxon>
        <taxon>Streptophyta</taxon>
        <taxon>Embryophyta</taxon>
        <taxon>Tracheophyta</taxon>
        <taxon>Spermatophyta</taxon>
        <taxon>Magnoliopsida</taxon>
        <taxon>eudicotyledons</taxon>
        <taxon>Gunneridae</taxon>
        <taxon>Pentapetalae</taxon>
        <taxon>rosids</taxon>
        <taxon>fabids</taxon>
        <taxon>Malpighiales</taxon>
        <taxon>Linaceae</taxon>
        <taxon>Linum</taxon>
    </lineage>
</organism>
<accession>A0AAV0IER3</accession>
<protein>
    <submittedName>
        <fullName evidence="6">Uncharacterized protein</fullName>
    </submittedName>
</protein>
<sequence length="86" mass="9089">MAKLAMVALILCAVLFNFVASSRDVDQQLKYCPSTDVFPGGCGGQLQEQCLLDVLGKYGAGSMPKNCSCTPSGAQHICNCQIVCRA</sequence>
<keyword evidence="4 5" id="KW-0732">Signal</keyword>
<proteinExistence type="inferred from homology"/>
<reference evidence="6" key="1">
    <citation type="submission" date="2022-08" db="EMBL/GenBank/DDBJ databases">
        <authorList>
            <person name="Gutierrez-Valencia J."/>
        </authorList>
    </citation>
    <scope>NUCLEOTIDE SEQUENCE</scope>
</reference>
<dbReference type="GO" id="GO:0005576">
    <property type="term" value="C:extracellular region"/>
    <property type="evidence" value="ECO:0007669"/>
    <property type="project" value="UniProtKB-SubCell"/>
</dbReference>
<evidence type="ECO:0000256" key="1">
    <source>
        <dbReference type="ARBA" id="ARBA00004613"/>
    </source>
</evidence>
<comment type="subcellular location">
    <subcellularLocation>
        <location evidence="1">Secreted</location>
    </subcellularLocation>
</comment>
<evidence type="ECO:0000313" key="6">
    <source>
        <dbReference type="EMBL" id="CAI0395936.1"/>
    </source>
</evidence>
<dbReference type="PANTHER" id="PTHR34450">
    <property type="entry name" value="DEFENSIN-LIKE PROTEIN 245-RELATED"/>
    <property type="match status" value="1"/>
</dbReference>
<dbReference type="AlphaFoldDB" id="A0AAV0IER3"/>
<dbReference type="PANTHER" id="PTHR34450:SF2">
    <property type="entry name" value="SCR-LIKE PROTEIN"/>
    <property type="match status" value="1"/>
</dbReference>
<name>A0AAV0IER3_9ROSI</name>
<keyword evidence="3" id="KW-0964">Secreted</keyword>
<evidence type="ECO:0000256" key="2">
    <source>
        <dbReference type="ARBA" id="ARBA00006722"/>
    </source>
</evidence>
<keyword evidence="7" id="KW-1185">Reference proteome</keyword>
<feature type="signal peptide" evidence="5">
    <location>
        <begin position="1"/>
        <end position="21"/>
    </location>
</feature>